<dbReference type="Proteomes" id="UP000489600">
    <property type="component" value="Unassembled WGS sequence"/>
</dbReference>
<evidence type="ECO:0000313" key="1">
    <source>
        <dbReference type="EMBL" id="VVB14908.1"/>
    </source>
</evidence>
<accession>A0A565CMF6</accession>
<evidence type="ECO:0000313" key="2">
    <source>
        <dbReference type="Proteomes" id="UP000489600"/>
    </source>
</evidence>
<keyword evidence="2" id="KW-1185">Reference proteome</keyword>
<gene>
    <name evidence="1" type="ORF">ANE_LOCUS25352</name>
</gene>
<protein>
    <submittedName>
        <fullName evidence="1">Uncharacterized protein</fullName>
    </submittedName>
</protein>
<reference evidence="1" key="1">
    <citation type="submission" date="2019-07" db="EMBL/GenBank/DDBJ databases">
        <authorList>
            <person name="Dittberner H."/>
        </authorList>
    </citation>
    <scope>NUCLEOTIDE SEQUENCE [LARGE SCALE GENOMIC DNA]</scope>
</reference>
<name>A0A565CMF6_9BRAS</name>
<proteinExistence type="predicted"/>
<organism evidence="1 2">
    <name type="scientific">Arabis nemorensis</name>
    <dbReference type="NCBI Taxonomy" id="586526"/>
    <lineage>
        <taxon>Eukaryota</taxon>
        <taxon>Viridiplantae</taxon>
        <taxon>Streptophyta</taxon>
        <taxon>Embryophyta</taxon>
        <taxon>Tracheophyta</taxon>
        <taxon>Spermatophyta</taxon>
        <taxon>Magnoliopsida</taxon>
        <taxon>eudicotyledons</taxon>
        <taxon>Gunneridae</taxon>
        <taxon>Pentapetalae</taxon>
        <taxon>rosids</taxon>
        <taxon>malvids</taxon>
        <taxon>Brassicales</taxon>
        <taxon>Brassicaceae</taxon>
        <taxon>Arabideae</taxon>
        <taxon>Arabis</taxon>
    </lineage>
</organism>
<dbReference type="AlphaFoldDB" id="A0A565CMF6"/>
<comment type="caution">
    <text evidence="1">The sequence shown here is derived from an EMBL/GenBank/DDBJ whole genome shotgun (WGS) entry which is preliminary data.</text>
</comment>
<dbReference type="EMBL" id="CABITT030000008">
    <property type="protein sequence ID" value="VVB14908.1"/>
    <property type="molecule type" value="Genomic_DNA"/>
</dbReference>
<sequence>MKSLSGCKKVLPRQIRPLKPADSDVCDPELPPRLFVRDYYRIGARVNAYLKPELLADITAALNGTPELEKNP</sequence>